<dbReference type="EMBL" id="PFKI01000230">
    <property type="protein sequence ID" value="PIY18997.1"/>
    <property type="molecule type" value="Genomic_DNA"/>
</dbReference>
<gene>
    <name evidence="1" type="ORF">COZ13_07655</name>
</gene>
<dbReference type="Proteomes" id="UP000231028">
    <property type="component" value="Unassembled WGS sequence"/>
</dbReference>
<protein>
    <recommendedName>
        <fullName evidence="3">Photosynthesis system II assembly factor Ycf48/Hcf136-like domain-containing protein</fullName>
    </recommendedName>
</protein>
<reference evidence="2" key="1">
    <citation type="submission" date="2017-09" db="EMBL/GenBank/DDBJ databases">
        <title>Depth-based differentiation of microbial function through sediment-hosted aquifers and enrichment of novel symbionts in the deep terrestrial subsurface.</title>
        <authorList>
            <person name="Probst A.J."/>
            <person name="Ladd B."/>
            <person name="Jarett J.K."/>
            <person name="Geller-Mcgrath D.E."/>
            <person name="Sieber C.M.K."/>
            <person name="Emerson J.B."/>
            <person name="Anantharaman K."/>
            <person name="Thomas B.C."/>
            <person name="Malmstrom R."/>
            <person name="Stieglmeier M."/>
            <person name="Klingl A."/>
            <person name="Woyke T."/>
            <person name="Ryan C.M."/>
            <person name="Banfield J.F."/>
        </authorList>
    </citation>
    <scope>NUCLEOTIDE SEQUENCE [LARGE SCALE GENOMIC DNA]</scope>
</reference>
<proteinExistence type="predicted"/>
<comment type="caution">
    <text evidence="1">The sequence shown here is derived from an EMBL/GenBank/DDBJ whole genome shotgun (WGS) entry which is preliminary data.</text>
</comment>
<dbReference type="PANTHER" id="PTHR43739">
    <property type="entry name" value="XYLOGLUCANASE (EUROFUNG)"/>
    <property type="match status" value="1"/>
</dbReference>
<dbReference type="SUPFAM" id="SSF110296">
    <property type="entry name" value="Oligoxyloglucan reducing end-specific cellobiohydrolase"/>
    <property type="match status" value="2"/>
</dbReference>
<evidence type="ECO:0000313" key="2">
    <source>
        <dbReference type="Proteomes" id="UP000231028"/>
    </source>
</evidence>
<accession>A0A2M7P065</accession>
<dbReference type="AlphaFoldDB" id="A0A2M7P065"/>
<dbReference type="Gene3D" id="2.130.10.10">
    <property type="entry name" value="YVTN repeat-like/Quinoprotein amine dehydrogenase"/>
    <property type="match status" value="2"/>
</dbReference>
<evidence type="ECO:0008006" key="3">
    <source>
        <dbReference type="Google" id="ProtNLM"/>
    </source>
</evidence>
<dbReference type="PROSITE" id="PS51257">
    <property type="entry name" value="PROKAR_LIPOPROTEIN"/>
    <property type="match status" value="1"/>
</dbReference>
<dbReference type="GO" id="GO:0010411">
    <property type="term" value="P:xyloglucan metabolic process"/>
    <property type="evidence" value="ECO:0007669"/>
    <property type="project" value="TreeGrafter"/>
</dbReference>
<organism evidence="1 2">
    <name type="scientific">Candidatus Desantisbacteria bacterium CG_4_10_14_3_um_filter_40_18</name>
    <dbReference type="NCBI Taxonomy" id="1974544"/>
    <lineage>
        <taxon>Bacteria</taxon>
        <taxon>Candidatus Desantisiibacteriota</taxon>
    </lineage>
</organism>
<dbReference type="InterPro" id="IPR052025">
    <property type="entry name" value="Xyloglucanase_GH74"/>
</dbReference>
<dbReference type="PANTHER" id="PTHR43739:SF5">
    <property type="entry name" value="EXO-ALPHA-SIALIDASE"/>
    <property type="match status" value="1"/>
</dbReference>
<sequence length="359" mass="39028">MMKKLYFLSTFIGILLIAGCAKKPLPEEKEPPAKQKEEAIISPQDWIYSIAINPANSKIVYAVTPSGIYVSVNGGKFWCEATEGLTNLNIAAIVIHPQNPDIVYAGGDGGVFKSIGRDTVWKESNHGLTNPLVKTLALDPNNPEIIYAGCIGDGGLFKSCDGGESWSRIGKNLPINLQITAIAITKDSQVYIAGWQQGMFRSSNGEKWERMNNGLESLLVRSIAINPIHPEIIYVGTQDGLFGSTDKGEKWKRLTKPPASPMVWTIAINPLATNIVYLGAWLSGISCSSNFGEDWEKRNQGLLNTCVHCLVMDPANPDILYAGTEEGVFKSLDAGLTWIACGSFGKIEQSETGGKFVEE</sequence>
<evidence type="ECO:0000313" key="1">
    <source>
        <dbReference type="EMBL" id="PIY18997.1"/>
    </source>
</evidence>
<name>A0A2M7P065_9BACT</name>
<dbReference type="InterPro" id="IPR015943">
    <property type="entry name" value="WD40/YVTN_repeat-like_dom_sf"/>
</dbReference>